<reference evidence="1 2" key="1">
    <citation type="submission" date="2019-01" db="EMBL/GenBank/DDBJ databases">
        <title>Spirosoma flava sp. nov., a propanil-degrading bacterium isolated from herbicide-contaminated soil.</title>
        <authorList>
            <person name="Zhang L."/>
            <person name="Jiang J.-D."/>
        </authorList>
    </citation>
    <scope>NUCLEOTIDE SEQUENCE [LARGE SCALE GENOMIC DNA]</scope>
    <source>
        <strain evidence="1 2">TY50</strain>
    </source>
</reference>
<dbReference type="AlphaFoldDB" id="A0A4V1RVC8"/>
<name>A0A4V1RVC8_9BACT</name>
<proteinExistence type="predicted"/>
<organism evidence="1 2">
    <name type="scientific">Spirosoma sordidisoli</name>
    <dbReference type="NCBI Taxonomy" id="2502893"/>
    <lineage>
        <taxon>Bacteria</taxon>
        <taxon>Pseudomonadati</taxon>
        <taxon>Bacteroidota</taxon>
        <taxon>Cytophagia</taxon>
        <taxon>Cytophagales</taxon>
        <taxon>Cytophagaceae</taxon>
        <taxon>Spirosoma</taxon>
    </lineage>
</organism>
<gene>
    <name evidence="1" type="ORF">EQG79_30040</name>
</gene>
<protein>
    <submittedName>
        <fullName evidence="1">Uncharacterized protein</fullName>
    </submittedName>
</protein>
<sequence>MKKHVLKADFDPARQSWREAVITLNGARLSPERSQQFKNHSPDGFAWGYGGSGPAQLALAVLIDLLPTALALQNYQYFKMWIIARLHMEEPFEVHFSMTPQGEVEHVSGLPPFHI</sequence>
<dbReference type="RefSeq" id="WP_129606839.1">
    <property type="nucleotide sequence ID" value="NZ_SBLB01000016.1"/>
</dbReference>
<evidence type="ECO:0000313" key="2">
    <source>
        <dbReference type="Proteomes" id="UP000290407"/>
    </source>
</evidence>
<dbReference type="Pfam" id="PF19663">
    <property type="entry name" value="DUF6166"/>
    <property type="match status" value="1"/>
</dbReference>
<keyword evidence="2" id="KW-1185">Reference proteome</keyword>
<dbReference type="Proteomes" id="UP000290407">
    <property type="component" value="Unassembled WGS sequence"/>
</dbReference>
<comment type="caution">
    <text evidence="1">The sequence shown here is derived from an EMBL/GenBank/DDBJ whole genome shotgun (WGS) entry which is preliminary data.</text>
</comment>
<accession>A0A4V1RVC8</accession>
<evidence type="ECO:0000313" key="1">
    <source>
        <dbReference type="EMBL" id="RYC66318.1"/>
    </source>
</evidence>
<dbReference type="InterPro" id="IPR046164">
    <property type="entry name" value="DUF6166"/>
</dbReference>
<dbReference type="EMBL" id="SBLB01000016">
    <property type="protein sequence ID" value="RYC66318.1"/>
    <property type="molecule type" value="Genomic_DNA"/>
</dbReference>